<dbReference type="InterPro" id="IPR055372">
    <property type="entry name" value="CBM96"/>
</dbReference>
<feature type="domain" description="Carbohydrate-binding module family 96" evidence="4">
    <location>
        <begin position="34"/>
        <end position="188"/>
    </location>
</feature>
<keyword evidence="6" id="KW-1185">Reference proteome</keyword>
<dbReference type="EMBL" id="QZVT01000024">
    <property type="protein sequence ID" value="RJT74255.1"/>
    <property type="molecule type" value="Genomic_DNA"/>
</dbReference>
<evidence type="ECO:0000259" key="4">
    <source>
        <dbReference type="Pfam" id="PF24517"/>
    </source>
</evidence>
<comment type="subcellular location">
    <subcellularLocation>
        <location evidence="1">Secreted</location>
    </subcellularLocation>
</comment>
<dbReference type="AlphaFoldDB" id="A0A3A5M726"/>
<accession>A0A3A5M726</accession>
<dbReference type="Pfam" id="PF24517">
    <property type="entry name" value="CBM96"/>
    <property type="match status" value="1"/>
</dbReference>
<keyword evidence="2" id="KW-0964">Secreted</keyword>
<organism evidence="5 6">
    <name type="scientific">Arthrobacter cheniae</name>
    <dbReference type="NCBI Taxonomy" id="1258888"/>
    <lineage>
        <taxon>Bacteria</taxon>
        <taxon>Bacillati</taxon>
        <taxon>Actinomycetota</taxon>
        <taxon>Actinomycetes</taxon>
        <taxon>Micrococcales</taxon>
        <taxon>Micrococcaceae</taxon>
        <taxon>Arthrobacter</taxon>
    </lineage>
</organism>
<sequence length="191" mass="19163">MKGGASGVKDVAGNALAADRTWTFATTAGGASQTVNISATADSYVSGGVPTTNFGTSAMLGVDNSPVEVAYLKFDLSAYAGRTLESATLQLRSAGSGSTGSQNVKLVAVDTWTETGITFNNRPALGTSIGTFGPTATNTTYNVPLAVSGLVGEPGGQLSLGLDSSSSDGLDLNSKEAGSTLAPTLVLTFRQ</sequence>
<dbReference type="Proteomes" id="UP000272560">
    <property type="component" value="Unassembled WGS sequence"/>
</dbReference>
<name>A0A3A5M726_9MICC</name>
<proteinExistence type="predicted"/>
<dbReference type="NCBIfam" id="NF033679">
    <property type="entry name" value="DNRLRE_dom"/>
    <property type="match status" value="1"/>
</dbReference>
<protein>
    <submittedName>
        <fullName evidence="5">DNRLRE domain-containing protein</fullName>
    </submittedName>
</protein>
<reference evidence="5 6" key="1">
    <citation type="submission" date="2018-09" db="EMBL/GenBank/DDBJ databases">
        <title>Novel species of Arthrobacter.</title>
        <authorList>
            <person name="Liu Q."/>
            <person name="Xin Y.-H."/>
        </authorList>
    </citation>
    <scope>NUCLEOTIDE SEQUENCE [LARGE SCALE GENOMIC DNA]</scope>
    <source>
        <strain evidence="5 6">Hz2</strain>
    </source>
</reference>
<evidence type="ECO:0000256" key="2">
    <source>
        <dbReference type="ARBA" id="ARBA00022525"/>
    </source>
</evidence>
<evidence type="ECO:0000313" key="6">
    <source>
        <dbReference type="Proteomes" id="UP000272560"/>
    </source>
</evidence>
<dbReference type="OrthoDB" id="4946330at2"/>
<dbReference type="GO" id="GO:0005576">
    <property type="term" value="C:extracellular region"/>
    <property type="evidence" value="ECO:0007669"/>
    <property type="project" value="UniProtKB-SubCell"/>
</dbReference>
<keyword evidence="3" id="KW-0732">Signal</keyword>
<comment type="caution">
    <text evidence="5">The sequence shown here is derived from an EMBL/GenBank/DDBJ whole genome shotgun (WGS) entry which is preliminary data.</text>
</comment>
<evidence type="ECO:0000256" key="3">
    <source>
        <dbReference type="ARBA" id="ARBA00022729"/>
    </source>
</evidence>
<gene>
    <name evidence="5" type="ORF">D6T63_18740</name>
</gene>
<evidence type="ECO:0000256" key="1">
    <source>
        <dbReference type="ARBA" id="ARBA00004613"/>
    </source>
</evidence>
<evidence type="ECO:0000313" key="5">
    <source>
        <dbReference type="EMBL" id="RJT74255.1"/>
    </source>
</evidence>